<protein>
    <submittedName>
        <fullName evidence="2">Uncharacterized protein</fullName>
    </submittedName>
</protein>
<sequence length="38" mass="4353">MTSNTFQAIMSPIRELNPLGFPDTTRSDRFDSHVQQDV</sequence>
<evidence type="ECO:0000256" key="1">
    <source>
        <dbReference type="SAM" id="MobiDB-lite"/>
    </source>
</evidence>
<reference evidence="2" key="1">
    <citation type="submission" date="2020-09" db="EMBL/GenBank/DDBJ databases">
        <title>Genome-Enabled Discovery of Anthraquinone Biosynthesis in Senna tora.</title>
        <authorList>
            <person name="Kang S.-H."/>
            <person name="Pandey R.P."/>
            <person name="Lee C.-M."/>
            <person name="Sim J.-S."/>
            <person name="Jeong J.-T."/>
            <person name="Choi B.-S."/>
            <person name="Jung M."/>
            <person name="Ginzburg D."/>
            <person name="Zhao K."/>
            <person name="Won S.Y."/>
            <person name="Oh T.-J."/>
            <person name="Yu Y."/>
            <person name="Kim N.-H."/>
            <person name="Lee O.R."/>
            <person name="Lee T.-H."/>
            <person name="Bashyal P."/>
            <person name="Kim T.-S."/>
            <person name="Lee W.-H."/>
            <person name="Kawkins C."/>
            <person name="Kim C.-K."/>
            <person name="Kim J.S."/>
            <person name="Ahn B.O."/>
            <person name="Rhee S.Y."/>
            <person name="Sohng J.K."/>
        </authorList>
    </citation>
    <scope>NUCLEOTIDE SEQUENCE</scope>
    <source>
        <tissue evidence="2">Leaf</tissue>
    </source>
</reference>
<keyword evidence="3" id="KW-1185">Reference proteome</keyword>
<dbReference type="Proteomes" id="UP000634136">
    <property type="component" value="Unassembled WGS sequence"/>
</dbReference>
<evidence type="ECO:0000313" key="2">
    <source>
        <dbReference type="EMBL" id="KAF7842059.1"/>
    </source>
</evidence>
<feature type="compositionally biased region" description="Basic and acidic residues" evidence="1">
    <location>
        <begin position="25"/>
        <end position="38"/>
    </location>
</feature>
<gene>
    <name evidence="2" type="ORF">G2W53_004357</name>
</gene>
<name>A0A834XD20_9FABA</name>
<organism evidence="2 3">
    <name type="scientific">Senna tora</name>
    <dbReference type="NCBI Taxonomy" id="362788"/>
    <lineage>
        <taxon>Eukaryota</taxon>
        <taxon>Viridiplantae</taxon>
        <taxon>Streptophyta</taxon>
        <taxon>Embryophyta</taxon>
        <taxon>Tracheophyta</taxon>
        <taxon>Spermatophyta</taxon>
        <taxon>Magnoliopsida</taxon>
        <taxon>eudicotyledons</taxon>
        <taxon>Gunneridae</taxon>
        <taxon>Pentapetalae</taxon>
        <taxon>rosids</taxon>
        <taxon>fabids</taxon>
        <taxon>Fabales</taxon>
        <taxon>Fabaceae</taxon>
        <taxon>Caesalpinioideae</taxon>
        <taxon>Cassia clade</taxon>
        <taxon>Senna</taxon>
    </lineage>
</organism>
<feature type="region of interest" description="Disordered" evidence="1">
    <location>
        <begin position="16"/>
        <end position="38"/>
    </location>
</feature>
<proteinExistence type="predicted"/>
<dbReference type="EMBL" id="JAAIUW010000002">
    <property type="protein sequence ID" value="KAF7842059.1"/>
    <property type="molecule type" value="Genomic_DNA"/>
</dbReference>
<dbReference type="AlphaFoldDB" id="A0A834XD20"/>
<accession>A0A834XD20</accession>
<comment type="caution">
    <text evidence="2">The sequence shown here is derived from an EMBL/GenBank/DDBJ whole genome shotgun (WGS) entry which is preliminary data.</text>
</comment>
<evidence type="ECO:0000313" key="3">
    <source>
        <dbReference type="Proteomes" id="UP000634136"/>
    </source>
</evidence>